<protein>
    <submittedName>
        <fullName evidence="2">Uncharacterized protein</fullName>
    </submittedName>
</protein>
<keyword evidence="1" id="KW-0732">Signal</keyword>
<keyword evidence="3" id="KW-1185">Reference proteome</keyword>
<organism evidence="2 3">
    <name type="scientific">Amycolatopsis melonis</name>
    <dbReference type="NCBI Taxonomy" id="3156488"/>
    <lineage>
        <taxon>Bacteria</taxon>
        <taxon>Bacillati</taxon>
        <taxon>Actinomycetota</taxon>
        <taxon>Actinomycetes</taxon>
        <taxon>Pseudonocardiales</taxon>
        <taxon>Pseudonocardiaceae</taxon>
        <taxon>Amycolatopsis</taxon>
    </lineage>
</organism>
<comment type="caution">
    <text evidence="2">The sequence shown here is derived from an EMBL/GenBank/DDBJ whole genome shotgun (WGS) entry which is preliminary data.</text>
</comment>
<feature type="signal peptide" evidence="1">
    <location>
        <begin position="1"/>
        <end position="28"/>
    </location>
</feature>
<gene>
    <name evidence="2" type="ORF">ABJI51_32840</name>
</gene>
<accession>A0ABV0LNK1</accession>
<proteinExistence type="predicted"/>
<evidence type="ECO:0000313" key="3">
    <source>
        <dbReference type="Proteomes" id="UP001440984"/>
    </source>
</evidence>
<sequence>MRTGFWGRVLTPVVAALSVAVLVQPADAAAIRIAWRPTVLPLPPGATTGFLTGSDGKGEYTGTFRVNDVTQVVSWRNGQPVLRGVPSGYERVDANDENSSGVVVGTIHDYDSMRSQTYTLDATGYHLKALPAGYTVVEGIAINTRGDVLGKAWGSSTAPEAAVLWRADGSEPVVIPKGPDTYYARDLDDDGTILFTTGNSSTLWKDGVIRPLSPGSSAWAAGYAIRNGVVVGARSWGGNQAARWSTPDSPPTGLEGGGIALSVNKAGLTVGLESTPSGPVIYGNGVVWRGTAPGVVRGPSGYTRYETHVAADDGTLAGFATNGTGDAGGVPVIWRLSPA</sequence>
<name>A0ABV0LNK1_9PSEU</name>
<dbReference type="RefSeq" id="WP_348954942.1">
    <property type="nucleotide sequence ID" value="NZ_JBDZYD010000013.1"/>
</dbReference>
<dbReference type="EMBL" id="JBDZYD010000013">
    <property type="protein sequence ID" value="MEQ0563892.1"/>
    <property type="molecule type" value="Genomic_DNA"/>
</dbReference>
<evidence type="ECO:0000313" key="2">
    <source>
        <dbReference type="EMBL" id="MEQ0563892.1"/>
    </source>
</evidence>
<feature type="chain" id="PRO_5045177733" evidence="1">
    <location>
        <begin position="29"/>
        <end position="339"/>
    </location>
</feature>
<dbReference type="Proteomes" id="UP001440984">
    <property type="component" value="Unassembled WGS sequence"/>
</dbReference>
<evidence type="ECO:0000256" key="1">
    <source>
        <dbReference type="SAM" id="SignalP"/>
    </source>
</evidence>
<reference evidence="2 3" key="1">
    <citation type="submission" date="2024-05" db="EMBL/GenBank/DDBJ databases">
        <authorList>
            <person name="Zhao H."/>
            <person name="Xu Y."/>
            <person name="Lin S."/>
            <person name="Spain J.C."/>
            <person name="Zhou N.-Y."/>
        </authorList>
    </citation>
    <scope>NUCLEOTIDE SEQUENCE [LARGE SCALE GENOMIC DNA]</scope>
    <source>
        <strain evidence="2 3">NEAU-NG30</strain>
    </source>
</reference>